<dbReference type="Gene3D" id="3.40.140.10">
    <property type="entry name" value="Cytidine Deaminase, domain 2"/>
    <property type="match status" value="1"/>
</dbReference>
<organism evidence="7 8">
    <name type="scientific">Shewanella colwelliana</name>
    <name type="common">Alteromonas colwelliana</name>
    <dbReference type="NCBI Taxonomy" id="23"/>
    <lineage>
        <taxon>Bacteria</taxon>
        <taxon>Pseudomonadati</taxon>
        <taxon>Pseudomonadota</taxon>
        <taxon>Gammaproteobacteria</taxon>
        <taxon>Alteromonadales</taxon>
        <taxon>Shewanellaceae</taxon>
        <taxon>Shewanella</taxon>
    </lineage>
</organism>
<evidence type="ECO:0000313" key="7">
    <source>
        <dbReference type="EMBL" id="GIU40871.1"/>
    </source>
</evidence>
<dbReference type="InterPro" id="IPR025657">
    <property type="entry name" value="RadC_JAB"/>
</dbReference>
<dbReference type="InterPro" id="IPR001405">
    <property type="entry name" value="UPF0758"/>
</dbReference>
<dbReference type="RefSeq" id="WP_220756865.1">
    <property type="nucleotide sequence ID" value="NZ_BPEU01000013.1"/>
</dbReference>
<evidence type="ECO:0000259" key="6">
    <source>
        <dbReference type="PROSITE" id="PS50249"/>
    </source>
</evidence>
<keyword evidence="1" id="KW-0645">Protease</keyword>
<reference evidence="7 8" key="1">
    <citation type="submission" date="2021-05" db="EMBL/GenBank/DDBJ databases">
        <title>Molecular characterization for Shewanella algae harboring chromosomal blaOXA-55-like strains isolated from clinical and environment sample.</title>
        <authorList>
            <person name="Ohama Y."/>
            <person name="Aoki K."/>
            <person name="Harada S."/>
            <person name="Moriya K."/>
            <person name="Ishii Y."/>
            <person name="Tateda K."/>
        </authorList>
    </citation>
    <scope>NUCLEOTIDE SEQUENCE [LARGE SCALE GENOMIC DNA]</scope>
    <source>
        <strain evidence="7 8">MBTL60-118</strain>
    </source>
</reference>
<evidence type="ECO:0000256" key="5">
    <source>
        <dbReference type="ARBA" id="ARBA00023049"/>
    </source>
</evidence>
<evidence type="ECO:0000256" key="1">
    <source>
        <dbReference type="ARBA" id="ARBA00022670"/>
    </source>
</evidence>
<keyword evidence="8" id="KW-1185">Reference proteome</keyword>
<protein>
    <submittedName>
        <fullName evidence="7">UPF0758 protein YfjY</fullName>
    </submittedName>
</protein>
<dbReference type="PANTHER" id="PTHR30471">
    <property type="entry name" value="DNA REPAIR PROTEIN RADC"/>
    <property type="match status" value="1"/>
</dbReference>
<feature type="domain" description="MPN" evidence="6">
    <location>
        <begin position="39"/>
        <end position="161"/>
    </location>
</feature>
<proteinExistence type="predicted"/>
<dbReference type="CDD" id="cd08071">
    <property type="entry name" value="MPN_DUF2466"/>
    <property type="match status" value="1"/>
</dbReference>
<comment type="caution">
    <text evidence="7">The sequence shown here is derived from an EMBL/GenBank/DDBJ whole genome shotgun (WGS) entry which is preliminary data.</text>
</comment>
<dbReference type="PROSITE" id="PS50249">
    <property type="entry name" value="MPN"/>
    <property type="match status" value="1"/>
</dbReference>
<dbReference type="PROSITE" id="PS01302">
    <property type="entry name" value="UPF0758"/>
    <property type="match status" value="1"/>
</dbReference>
<dbReference type="PANTHER" id="PTHR30471:SF3">
    <property type="entry name" value="UPF0758 PROTEIN YEES-RELATED"/>
    <property type="match status" value="1"/>
</dbReference>
<sequence length="161" mass="18185">MFEIKEKNGVYQVTGQGDFKALVNKLSQVSARLLAERAQFTCPKDVIEYARPMMMDAENEQFWCMYLSSQNEVIEFMPMFLGSVSSSRIHPRVIVKTALEFNARAVILAHNHPSGHPEPSDNDFAATKQIQQALRLVEVDVLDHIIYGVGKPYSMAEHGQL</sequence>
<keyword evidence="3" id="KW-0378">Hydrolase</keyword>
<dbReference type="SUPFAM" id="SSF102712">
    <property type="entry name" value="JAB1/MPN domain"/>
    <property type="match status" value="1"/>
</dbReference>
<accession>A0ABQ4P075</accession>
<dbReference type="InterPro" id="IPR037518">
    <property type="entry name" value="MPN"/>
</dbReference>
<evidence type="ECO:0000256" key="2">
    <source>
        <dbReference type="ARBA" id="ARBA00022723"/>
    </source>
</evidence>
<evidence type="ECO:0000256" key="3">
    <source>
        <dbReference type="ARBA" id="ARBA00022801"/>
    </source>
</evidence>
<keyword evidence="4" id="KW-0862">Zinc</keyword>
<keyword evidence="2" id="KW-0479">Metal-binding</keyword>
<dbReference type="Pfam" id="PF04002">
    <property type="entry name" value="RadC"/>
    <property type="match status" value="1"/>
</dbReference>
<name>A0ABQ4P075_SHECO</name>
<dbReference type="Proteomes" id="UP000773469">
    <property type="component" value="Unassembled WGS sequence"/>
</dbReference>
<dbReference type="InterPro" id="IPR020891">
    <property type="entry name" value="UPF0758_CS"/>
</dbReference>
<dbReference type="EMBL" id="BPEU01000013">
    <property type="protein sequence ID" value="GIU40871.1"/>
    <property type="molecule type" value="Genomic_DNA"/>
</dbReference>
<gene>
    <name evidence="7" type="primary">yfjY</name>
    <name evidence="7" type="ORF">TUM3794_19810</name>
</gene>
<keyword evidence="5" id="KW-0482">Metalloprotease</keyword>
<evidence type="ECO:0000256" key="4">
    <source>
        <dbReference type="ARBA" id="ARBA00022833"/>
    </source>
</evidence>
<evidence type="ECO:0000313" key="8">
    <source>
        <dbReference type="Proteomes" id="UP000773469"/>
    </source>
</evidence>